<dbReference type="OrthoDB" id="8556969at2"/>
<dbReference type="InterPro" id="IPR025166">
    <property type="entry name" value="Integrase_DNA_bind_dom"/>
</dbReference>
<evidence type="ECO:0000259" key="5">
    <source>
        <dbReference type="PROSITE" id="PS51898"/>
    </source>
</evidence>
<reference evidence="6 7" key="1">
    <citation type="submission" date="2016-10" db="EMBL/GenBank/DDBJ databases">
        <authorList>
            <person name="de Groot N.N."/>
        </authorList>
    </citation>
    <scope>NUCLEOTIDE SEQUENCE [LARGE SCALE GENOMIC DNA]</scope>
    <source>
        <strain evidence="6 7">LMG 27731</strain>
    </source>
</reference>
<dbReference type="PROSITE" id="PS51898">
    <property type="entry name" value="TYR_RECOMBINASE"/>
    <property type="match status" value="1"/>
</dbReference>
<dbReference type="EMBL" id="FPBH01000001">
    <property type="protein sequence ID" value="SFT45149.1"/>
    <property type="molecule type" value="Genomic_DNA"/>
</dbReference>
<evidence type="ECO:0000256" key="4">
    <source>
        <dbReference type="SAM" id="MobiDB-lite"/>
    </source>
</evidence>
<feature type="domain" description="Tyr recombinase" evidence="5">
    <location>
        <begin position="233"/>
        <end position="427"/>
    </location>
</feature>
<dbReference type="Pfam" id="PF00589">
    <property type="entry name" value="Phage_integrase"/>
    <property type="match status" value="1"/>
</dbReference>
<keyword evidence="2" id="KW-0229">DNA integration</keyword>
<dbReference type="Gene3D" id="3.30.160.390">
    <property type="entry name" value="Integrase, DNA-binding domain"/>
    <property type="match status" value="1"/>
</dbReference>
<dbReference type="SUPFAM" id="SSF56349">
    <property type="entry name" value="DNA breaking-rejoining enzymes"/>
    <property type="match status" value="1"/>
</dbReference>
<dbReference type="InterPro" id="IPR050808">
    <property type="entry name" value="Phage_Integrase"/>
</dbReference>
<dbReference type="AlphaFoldDB" id="A0A1I6Y3J1"/>
<evidence type="ECO:0000313" key="6">
    <source>
        <dbReference type="EMBL" id="SFT45149.1"/>
    </source>
</evidence>
<dbReference type="GO" id="GO:0015074">
    <property type="term" value="P:DNA integration"/>
    <property type="evidence" value="ECO:0007669"/>
    <property type="project" value="UniProtKB-KW"/>
</dbReference>
<dbReference type="Pfam" id="PF13356">
    <property type="entry name" value="Arm-DNA-bind_3"/>
    <property type="match status" value="1"/>
</dbReference>
<keyword evidence="3" id="KW-0233">DNA recombination</keyword>
<dbReference type="InterPro" id="IPR002104">
    <property type="entry name" value="Integrase_catalytic"/>
</dbReference>
<comment type="similarity">
    <text evidence="1">Belongs to the 'phage' integrase family.</text>
</comment>
<name>A0A1I6Y3J1_9BURK</name>
<evidence type="ECO:0000256" key="1">
    <source>
        <dbReference type="ARBA" id="ARBA00008857"/>
    </source>
</evidence>
<dbReference type="InterPro" id="IPR013762">
    <property type="entry name" value="Integrase-like_cat_sf"/>
</dbReference>
<protein>
    <submittedName>
        <fullName evidence="6">Site-specific recombinase XerD</fullName>
    </submittedName>
</protein>
<dbReference type="Proteomes" id="UP000198844">
    <property type="component" value="Unassembled WGS sequence"/>
</dbReference>
<gene>
    <name evidence="6" type="ORF">SAMN05192563_1001305</name>
</gene>
<dbReference type="RefSeq" id="WP_093632579.1">
    <property type="nucleotide sequence ID" value="NZ_FPBH01000001.1"/>
</dbReference>
<evidence type="ECO:0000256" key="2">
    <source>
        <dbReference type="ARBA" id="ARBA00022908"/>
    </source>
</evidence>
<evidence type="ECO:0000313" key="7">
    <source>
        <dbReference type="Proteomes" id="UP000198844"/>
    </source>
</evidence>
<dbReference type="PANTHER" id="PTHR30629">
    <property type="entry name" value="PROPHAGE INTEGRASE"/>
    <property type="match status" value="1"/>
</dbReference>
<dbReference type="Gene3D" id="1.10.443.10">
    <property type="entry name" value="Intergrase catalytic core"/>
    <property type="match status" value="1"/>
</dbReference>
<evidence type="ECO:0000256" key="3">
    <source>
        <dbReference type="ARBA" id="ARBA00023172"/>
    </source>
</evidence>
<feature type="region of interest" description="Disordered" evidence="4">
    <location>
        <begin position="139"/>
        <end position="165"/>
    </location>
</feature>
<dbReference type="GO" id="GO:0006310">
    <property type="term" value="P:DNA recombination"/>
    <property type="evidence" value="ECO:0007669"/>
    <property type="project" value="UniProtKB-KW"/>
</dbReference>
<dbReference type="PANTHER" id="PTHR30629:SF6">
    <property type="entry name" value="PROPHAGE INTEGRASE INTA-RELATED"/>
    <property type="match status" value="1"/>
</dbReference>
<organism evidence="6 7">
    <name type="scientific">Paraburkholderia aspalathi</name>
    <dbReference type="NCBI Taxonomy" id="1324617"/>
    <lineage>
        <taxon>Bacteria</taxon>
        <taxon>Pseudomonadati</taxon>
        <taxon>Pseudomonadota</taxon>
        <taxon>Betaproteobacteria</taxon>
        <taxon>Burkholderiales</taxon>
        <taxon>Burkholderiaceae</taxon>
        <taxon>Paraburkholderia</taxon>
    </lineage>
</organism>
<dbReference type="InterPro" id="IPR038488">
    <property type="entry name" value="Integrase_DNA-bd_sf"/>
</dbReference>
<dbReference type="InterPro" id="IPR011010">
    <property type="entry name" value="DNA_brk_join_enz"/>
</dbReference>
<accession>A0A1I6Y3J1</accession>
<dbReference type="GO" id="GO:0003677">
    <property type="term" value="F:DNA binding"/>
    <property type="evidence" value="ECO:0007669"/>
    <property type="project" value="InterPro"/>
</dbReference>
<sequence>MNKTNFTADRVASFQCESEKKQSIYWDAKTPGFGLRVTAAGARAYVYESRLFGKTVRLTIGDARAWTLGKARTEAARLKTVIDDGKDPREVKAGERAAHEARKAEARRKDVTLGDAWLVYLEERRPRWSELHYRDHVDLSSVGGQPKKRGKGLTEPGPLAPLMPLKPSDLSADRISAWLKAEAAKRPARARLAFNLLRIFAGWCESKPEYRGLVDAQAVSTRIAKDTLPKRHAKADVLQREQLAAWFKAVWQIENPAMTTYLIALLITGARREEMAALKWDDVDFKWRSLSIADKVEDTGRMIPLTPFLASLLAELKRLNDTPPNIRQLRRLQQRGEYWRPSPWVFSSKTSADGRLAAPNRALHRVCQLVGIPPVTPHGLRRSFGTLAEWVEVPVGIVAQIMGHAPSALAEKHYRRRPLDLLRMWHDRIEAWLLEQAGIEFDASAAQAGLHAVK</sequence>
<proteinExistence type="inferred from homology"/>